<protein>
    <recommendedName>
        <fullName evidence="3">glutamine--fructose-6-phosphate transaminase (isomerizing)</fullName>
        <ecNumber evidence="3">2.6.1.16</ecNumber>
    </recommendedName>
</protein>
<dbReference type="GO" id="GO:0046349">
    <property type="term" value="P:amino sugar biosynthetic process"/>
    <property type="evidence" value="ECO:0007669"/>
    <property type="project" value="UniProtKB-ARBA"/>
</dbReference>
<keyword evidence="4 10" id="KW-0032">Aminotransferase</keyword>
<evidence type="ECO:0000256" key="7">
    <source>
        <dbReference type="ARBA" id="ARBA00022962"/>
    </source>
</evidence>
<dbReference type="PANTHER" id="PTHR10937">
    <property type="entry name" value="GLUCOSAMINE--FRUCTOSE-6-PHOSPHATE AMINOTRANSFERASE, ISOMERIZING"/>
    <property type="match status" value="1"/>
</dbReference>
<keyword evidence="6" id="KW-0677">Repeat</keyword>
<dbReference type="GO" id="GO:0006047">
    <property type="term" value="P:UDP-N-acetylglucosamine metabolic process"/>
    <property type="evidence" value="ECO:0007669"/>
    <property type="project" value="TreeGrafter"/>
</dbReference>
<dbReference type="GO" id="GO:0004360">
    <property type="term" value="F:glutamine-fructose-6-phosphate transaminase (isomerizing) activity"/>
    <property type="evidence" value="ECO:0007669"/>
    <property type="project" value="UniProtKB-EC"/>
</dbReference>
<evidence type="ECO:0000256" key="6">
    <source>
        <dbReference type="ARBA" id="ARBA00022737"/>
    </source>
</evidence>
<evidence type="ECO:0000256" key="5">
    <source>
        <dbReference type="ARBA" id="ARBA00022679"/>
    </source>
</evidence>
<evidence type="ECO:0000259" key="9">
    <source>
        <dbReference type="PROSITE" id="PS51464"/>
    </source>
</evidence>
<reference evidence="10 11" key="1">
    <citation type="journal article" date="2018" name="Mol. Biol. Evol.">
        <title>Analysis of the draft genome of the red seaweed Gracilariopsis chorda provides insights into genome size evolution in Rhodophyta.</title>
        <authorList>
            <person name="Lee J."/>
            <person name="Yang E.C."/>
            <person name="Graf L."/>
            <person name="Yang J.H."/>
            <person name="Qiu H."/>
            <person name="Zel Zion U."/>
            <person name="Chan C.X."/>
            <person name="Stephens T.G."/>
            <person name="Weber A.P.M."/>
            <person name="Boo G.H."/>
            <person name="Boo S.M."/>
            <person name="Kim K.M."/>
            <person name="Shin Y."/>
            <person name="Jung M."/>
            <person name="Lee S.J."/>
            <person name="Yim H.S."/>
            <person name="Lee J.H."/>
            <person name="Bhattacharya D."/>
            <person name="Yoon H.S."/>
        </authorList>
    </citation>
    <scope>NUCLEOTIDE SEQUENCE [LARGE SCALE GENOMIC DNA]</scope>
    <source>
        <strain evidence="10 11">SKKU-2015</strain>
        <tissue evidence="10">Whole body</tissue>
    </source>
</reference>
<evidence type="ECO:0000313" key="10">
    <source>
        <dbReference type="EMBL" id="PXF46393.1"/>
    </source>
</evidence>
<feature type="domain" description="SIS" evidence="9">
    <location>
        <begin position="367"/>
        <end position="515"/>
    </location>
</feature>
<dbReference type="Gene3D" id="3.60.20.10">
    <property type="entry name" value="Glutamine Phosphoribosylpyrophosphate, subunit 1, domain 1"/>
    <property type="match status" value="1"/>
</dbReference>
<accession>A0A2V3IWE0</accession>
<dbReference type="InterPro" id="IPR035490">
    <property type="entry name" value="GlmS/FrlB_SIS"/>
</dbReference>
<organism evidence="10 11">
    <name type="scientific">Gracilariopsis chorda</name>
    <dbReference type="NCBI Taxonomy" id="448386"/>
    <lineage>
        <taxon>Eukaryota</taxon>
        <taxon>Rhodophyta</taxon>
        <taxon>Florideophyceae</taxon>
        <taxon>Rhodymeniophycidae</taxon>
        <taxon>Gracilariales</taxon>
        <taxon>Gracilariaceae</taxon>
        <taxon>Gracilariopsis</taxon>
    </lineage>
</organism>
<dbReference type="SUPFAM" id="SSF56235">
    <property type="entry name" value="N-terminal nucleophile aminohydrolases (Ntn hydrolases)"/>
    <property type="match status" value="1"/>
</dbReference>
<comment type="catalytic activity">
    <reaction evidence="1">
        <text>D-fructose 6-phosphate + L-glutamine = D-glucosamine 6-phosphate + L-glutamate</text>
        <dbReference type="Rhea" id="RHEA:13237"/>
        <dbReference type="ChEBI" id="CHEBI:29985"/>
        <dbReference type="ChEBI" id="CHEBI:58359"/>
        <dbReference type="ChEBI" id="CHEBI:58725"/>
        <dbReference type="ChEBI" id="CHEBI:61527"/>
        <dbReference type="EC" id="2.6.1.16"/>
    </reaction>
</comment>
<dbReference type="PANTHER" id="PTHR10937:SF0">
    <property type="entry name" value="GLUTAMINE--FRUCTOSE-6-PHOSPHATE TRANSAMINASE (ISOMERIZING)"/>
    <property type="match status" value="1"/>
</dbReference>
<comment type="pathway">
    <text evidence="2">Nucleotide-sugar biosynthesis; UDP-N-acetyl-alpha-D-glucosamine biosynthesis; alpha-D-glucosamine 6-phosphate from D-fructose 6-phosphate: step 1/1.</text>
</comment>
<feature type="domain" description="SIS" evidence="9">
    <location>
        <begin position="542"/>
        <end position="687"/>
    </location>
</feature>
<dbReference type="PROSITE" id="PS51464">
    <property type="entry name" value="SIS"/>
    <property type="match status" value="2"/>
</dbReference>
<dbReference type="InterPro" id="IPR035466">
    <property type="entry name" value="GlmS/AgaS_SIS"/>
</dbReference>
<dbReference type="PROSITE" id="PS51278">
    <property type="entry name" value="GATASE_TYPE_2"/>
    <property type="match status" value="1"/>
</dbReference>
<dbReference type="SUPFAM" id="SSF53697">
    <property type="entry name" value="SIS domain"/>
    <property type="match status" value="1"/>
</dbReference>
<evidence type="ECO:0000256" key="3">
    <source>
        <dbReference type="ARBA" id="ARBA00012916"/>
    </source>
</evidence>
<dbReference type="GO" id="GO:0006002">
    <property type="term" value="P:fructose 6-phosphate metabolic process"/>
    <property type="evidence" value="ECO:0007669"/>
    <property type="project" value="TreeGrafter"/>
</dbReference>
<dbReference type="NCBIfam" id="NF001484">
    <property type="entry name" value="PRK00331.1"/>
    <property type="match status" value="1"/>
</dbReference>
<dbReference type="InterPro" id="IPR047084">
    <property type="entry name" value="GFAT_N"/>
</dbReference>
<evidence type="ECO:0000313" key="11">
    <source>
        <dbReference type="Proteomes" id="UP000247409"/>
    </source>
</evidence>
<evidence type="ECO:0000259" key="8">
    <source>
        <dbReference type="PROSITE" id="PS51278"/>
    </source>
</evidence>
<dbReference type="InterPro" id="IPR017932">
    <property type="entry name" value="GATase_2_dom"/>
</dbReference>
<evidence type="ECO:0000256" key="2">
    <source>
        <dbReference type="ARBA" id="ARBA00004775"/>
    </source>
</evidence>
<dbReference type="EC" id="2.6.1.16" evidence="3"/>
<dbReference type="InterPro" id="IPR001347">
    <property type="entry name" value="SIS_dom"/>
</dbReference>
<evidence type="ECO:0000256" key="4">
    <source>
        <dbReference type="ARBA" id="ARBA00022576"/>
    </source>
</evidence>
<evidence type="ECO:0000256" key="1">
    <source>
        <dbReference type="ARBA" id="ARBA00001031"/>
    </source>
</evidence>
<dbReference type="AlphaFoldDB" id="A0A2V3IWE0"/>
<dbReference type="FunFam" id="3.40.50.10490:FF:000002">
    <property type="entry name" value="Glutamine--fructose-6-phosphate aminotransferase [isomerizing]"/>
    <property type="match status" value="1"/>
</dbReference>
<gene>
    <name evidence="10" type="ORF">BWQ96_03892</name>
</gene>
<dbReference type="OrthoDB" id="15235at2759"/>
<dbReference type="EMBL" id="NBIV01000040">
    <property type="protein sequence ID" value="PXF46393.1"/>
    <property type="molecule type" value="Genomic_DNA"/>
</dbReference>
<feature type="domain" description="Glutamine amidotransferase type-2" evidence="8">
    <location>
        <begin position="2"/>
        <end position="282"/>
    </location>
</feature>
<dbReference type="Gene3D" id="3.40.50.10490">
    <property type="entry name" value="Glucose-6-phosphate isomerase like protein, domain 1"/>
    <property type="match status" value="2"/>
</dbReference>
<keyword evidence="5 10" id="KW-0808">Transferase</keyword>
<dbReference type="CDD" id="cd05008">
    <property type="entry name" value="SIS_GlmS_GlmD_1"/>
    <property type="match status" value="1"/>
</dbReference>
<dbReference type="Pfam" id="PF13522">
    <property type="entry name" value="GATase_6"/>
    <property type="match status" value="1"/>
</dbReference>
<dbReference type="InterPro" id="IPR046348">
    <property type="entry name" value="SIS_dom_sf"/>
</dbReference>
<comment type="caution">
    <text evidence="10">The sequence shown here is derived from an EMBL/GenBank/DDBJ whole genome shotgun (WGS) entry which is preliminary data.</text>
</comment>
<dbReference type="CDD" id="cd00714">
    <property type="entry name" value="GFAT"/>
    <property type="match status" value="1"/>
</dbReference>
<keyword evidence="7" id="KW-0315">Glutamine amidotransferase</keyword>
<dbReference type="GO" id="GO:0006487">
    <property type="term" value="P:protein N-linked glycosylation"/>
    <property type="evidence" value="ECO:0007669"/>
    <property type="project" value="TreeGrafter"/>
</dbReference>
<proteinExistence type="predicted"/>
<dbReference type="FunFam" id="3.60.20.10:FF:000052">
    <property type="entry name" value="Glutamine--fructose-6-phosphate aminotransferase [isomerizing] 2"/>
    <property type="match status" value="1"/>
</dbReference>
<dbReference type="GO" id="GO:0097367">
    <property type="term" value="F:carbohydrate derivative binding"/>
    <property type="evidence" value="ECO:0007669"/>
    <property type="project" value="InterPro"/>
</dbReference>
<dbReference type="CDD" id="cd05009">
    <property type="entry name" value="SIS_GlmS_GlmD_2"/>
    <property type="match status" value="1"/>
</dbReference>
<dbReference type="STRING" id="448386.A0A2V3IWE0"/>
<dbReference type="FunFam" id="3.40.50.10490:FF:000001">
    <property type="entry name" value="Glutamine--fructose-6-phosphate aminotransferase [isomerizing]"/>
    <property type="match status" value="1"/>
</dbReference>
<dbReference type="Pfam" id="PF01380">
    <property type="entry name" value="SIS"/>
    <property type="match status" value="2"/>
</dbReference>
<dbReference type="InterPro" id="IPR029055">
    <property type="entry name" value="Ntn_hydrolases_N"/>
</dbReference>
<keyword evidence="11" id="KW-1185">Reference proteome</keyword>
<sequence>MCGIFGYANYGLCSDTHKVLDILVNGLRRLEYRGYDSAGLAINGTSPADVVIVKAVGSVDNLESSVNKLQQTRFEQPVQLPYHVGVAHTRWATHGAPSVFNSHPHTSDSSGQFVVVHNGIITNFKPIKEMLTSKHFEFDSDTDTEVIAKLLKYLYDTVRENGEKLTFPRLVMHLVHAIDGAYALLIRSTVYPNELVACKVGSPLVLGLKPAEREHISVIRSSARDSHLGKKTPARIPSAEELSIDGFDGVEYFLSSDASALIEHTDKVVYFEDDDLVHIRSDGHLRMYNTGDSETTRGIASNRTIATLDMELEQIMKGSYPHFMLKEIYEQPESLLQTMRGRVLINSQSENKTNALQIKSDVHLGGISQRLSDFKRSSRIIFVACGTSFHSCIAARQVMEELTELPVTIELASDFIDRRTPLFRSDVCVFVSQSGETADTLEALRYAKKCQALTVGVVNVVGSSIARITDCGVHLNAGAEIGVASTKAYTSQIITIVIFALQLSLDSRSKQVRRKEIHDALLALPALVKKTLTDLDEHMKAIAQRLRDNTSILLFGRGYQYATCLEGALKIKELSYIHTEGIHAGELKHGPLALIDENMPVILFASQDACANKVQNALHQLMARGGISNMIIIGTEGDSNLEAFRDKAQLVLVPQTVDCLQCVLSIIPMQLLSYHLTVARGLNVDQPRSLAKSVTVE</sequence>
<name>A0A2V3IWE0_9FLOR</name>
<dbReference type="Proteomes" id="UP000247409">
    <property type="component" value="Unassembled WGS sequence"/>
</dbReference>